<dbReference type="Proteomes" id="UP001597011">
    <property type="component" value="Unassembled WGS sequence"/>
</dbReference>
<keyword evidence="2" id="KW-0482">Metalloprotease</keyword>
<keyword evidence="2" id="KW-0645">Protease</keyword>
<name>A0ABW3BVB2_9FLAO</name>
<organism evidence="2 3">
    <name type="scientific">Mariniflexile aquimaris</name>
    <dbReference type="NCBI Taxonomy" id="881009"/>
    <lineage>
        <taxon>Bacteria</taxon>
        <taxon>Pseudomonadati</taxon>
        <taxon>Bacteroidota</taxon>
        <taxon>Flavobacteriia</taxon>
        <taxon>Flavobacteriales</taxon>
        <taxon>Flavobacteriaceae</taxon>
        <taxon>Mariniflexile</taxon>
    </lineage>
</organism>
<feature type="region of interest" description="Disordered" evidence="1">
    <location>
        <begin position="21"/>
        <end position="48"/>
    </location>
</feature>
<dbReference type="PROSITE" id="PS51257">
    <property type="entry name" value="PROKAR_LIPOPROTEIN"/>
    <property type="match status" value="1"/>
</dbReference>
<dbReference type="RefSeq" id="WP_379943198.1">
    <property type="nucleotide sequence ID" value="NZ_JBHTIB010000014.1"/>
</dbReference>
<evidence type="ECO:0000313" key="3">
    <source>
        <dbReference type="Proteomes" id="UP001597011"/>
    </source>
</evidence>
<protein>
    <submittedName>
        <fullName evidence="2">Membrane metalloprotease</fullName>
    </submittedName>
</protein>
<proteinExistence type="predicted"/>
<sequence>MKNILKIVFVVLILAACSKEDDSQTNTPTDTENINKSENQKATGSSSNDLLSDNTFKSIIIELVYVEGFKPSQNTISNFISFLNSRTYKPNGITVESRAITSPGKSSYTTQDIIAIEDENRTKYNTNNQIAVWAFFADAASANNTDTGVVLGTAYRNTSFVIFEETIQDLSNSAFEPSRTVLETTVITHEFGHILGLTNLGTTMVTNHKDSDYAKHCNVESCLMYWSAETGSGLSNLIGANSAPQLDAQCIADLKANGGK</sequence>
<reference evidence="3" key="1">
    <citation type="journal article" date="2019" name="Int. J. Syst. Evol. Microbiol.">
        <title>The Global Catalogue of Microorganisms (GCM) 10K type strain sequencing project: providing services to taxonomists for standard genome sequencing and annotation.</title>
        <authorList>
            <consortium name="The Broad Institute Genomics Platform"/>
            <consortium name="The Broad Institute Genome Sequencing Center for Infectious Disease"/>
            <person name="Wu L."/>
            <person name="Ma J."/>
        </authorList>
    </citation>
    <scope>NUCLEOTIDE SEQUENCE [LARGE SCALE GENOMIC DNA]</scope>
    <source>
        <strain evidence="3">CCUG 60529</strain>
    </source>
</reference>
<dbReference type="InterPro" id="IPR024079">
    <property type="entry name" value="MetalloPept_cat_dom_sf"/>
</dbReference>
<comment type="caution">
    <text evidence="2">The sequence shown here is derived from an EMBL/GenBank/DDBJ whole genome shotgun (WGS) entry which is preliminary data.</text>
</comment>
<dbReference type="EMBL" id="JBHTIB010000014">
    <property type="protein sequence ID" value="MFD0836838.1"/>
    <property type="molecule type" value="Genomic_DNA"/>
</dbReference>
<evidence type="ECO:0000256" key="1">
    <source>
        <dbReference type="SAM" id="MobiDB-lite"/>
    </source>
</evidence>
<dbReference type="Gene3D" id="3.40.390.10">
    <property type="entry name" value="Collagenase (Catalytic Domain)"/>
    <property type="match status" value="1"/>
</dbReference>
<accession>A0ABW3BVB2</accession>
<dbReference type="GO" id="GO:0008237">
    <property type="term" value="F:metallopeptidase activity"/>
    <property type="evidence" value="ECO:0007669"/>
    <property type="project" value="UniProtKB-KW"/>
</dbReference>
<keyword evidence="3" id="KW-1185">Reference proteome</keyword>
<gene>
    <name evidence="2" type="ORF">ACFQ0I_13750</name>
</gene>
<keyword evidence="2" id="KW-0378">Hydrolase</keyword>
<evidence type="ECO:0000313" key="2">
    <source>
        <dbReference type="EMBL" id="MFD0836838.1"/>
    </source>
</evidence>
<dbReference type="SUPFAM" id="SSF55486">
    <property type="entry name" value="Metalloproteases ('zincins'), catalytic domain"/>
    <property type="match status" value="1"/>
</dbReference>